<evidence type="ECO:0000313" key="3">
    <source>
        <dbReference type="Proteomes" id="UP000275256"/>
    </source>
</evidence>
<accession>A0A3M0GBC6</accession>
<evidence type="ECO:0000313" key="2">
    <source>
        <dbReference type="EMBL" id="RMB58339.1"/>
    </source>
</evidence>
<dbReference type="Proteomes" id="UP000275256">
    <property type="component" value="Unassembled WGS sequence"/>
</dbReference>
<dbReference type="OrthoDB" id="9776116at2"/>
<dbReference type="Pfam" id="PF01882">
    <property type="entry name" value="DUF58"/>
    <property type="match status" value="1"/>
</dbReference>
<dbReference type="InterPro" id="IPR002881">
    <property type="entry name" value="DUF58"/>
</dbReference>
<evidence type="ECO:0000259" key="1">
    <source>
        <dbReference type="Pfam" id="PF01882"/>
    </source>
</evidence>
<gene>
    <name evidence="2" type="ORF">EAX62_14160</name>
</gene>
<dbReference type="EMBL" id="REFW01000004">
    <property type="protein sequence ID" value="RMB58339.1"/>
    <property type="molecule type" value="Genomic_DNA"/>
</dbReference>
<name>A0A3M0GBC6_9ACTN</name>
<reference evidence="2 3" key="1">
    <citation type="submission" date="2018-10" db="EMBL/GenBank/DDBJ databases">
        <title>Tessaracoccus antarcticuss sp. nov., isolated from sediment.</title>
        <authorList>
            <person name="Zhou L.Y."/>
            <person name="Du Z.J."/>
        </authorList>
    </citation>
    <scope>NUCLEOTIDE SEQUENCE [LARGE SCALE GENOMIC DNA]</scope>
    <source>
        <strain evidence="2 3">JDX10</strain>
    </source>
</reference>
<comment type="caution">
    <text evidence="2">The sequence shown here is derived from an EMBL/GenBank/DDBJ whole genome shotgun (WGS) entry which is preliminary data.</text>
</comment>
<dbReference type="AlphaFoldDB" id="A0A3M0GBC6"/>
<organism evidence="2 3">
    <name type="scientific">Tessaracoccus antarcticus</name>
    <dbReference type="NCBI Taxonomy" id="2479848"/>
    <lineage>
        <taxon>Bacteria</taxon>
        <taxon>Bacillati</taxon>
        <taxon>Actinomycetota</taxon>
        <taxon>Actinomycetes</taxon>
        <taxon>Propionibacteriales</taxon>
        <taxon>Propionibacteriaceae</taxon>
        <taxon>Tessaracoccus</taxon>
    </lineage>
</organism>
<sequence length="294" mass="32241">MARLTRVRRAIALATRHRVGGLYEGVHSSLHAGRSMEFNDLREYVRGDDVAEIDWKASARSGGSLLVKRHVAERRTTVMVAVATGRSLAGMASPTETKLDVAIQVAGAFGSLATQHGDYVGLIWCDGHDIRAARPSTRDVELERMLGHIEAASTADRPEGDLGRLLEVTATTLRRRGIVVLVCDDVDIDADLESRLRRLVVQHEVMVITLADLDPTDPAIADSPVVGLDDQRELLKELRRDPRLREAIEADRTERAARRTTALSRLAISSLHLSGTDGLVPAVLSLVRSHRHAR</sequence>
<proteinExistence type="predicted"/>
<dbReference type="PANTHER" id="PTHR33608:SF6">
    <property type="entry name" value="BLL2464 PROTEIN"/>
    <property type="match status" value="1"/>
</dbReference>
<dbReference type="RefSeq" id="WP_121902376.1">
    <property type="nucleotide sequence ID" value="NZ_REFW01000004.1"/>
</dbReference>
<protein>
    <submittedName>
        <fullName evidence="2">DUF58 domain-containing protein</fullName>
    </submittedName>
</protein>
<keyword evidence="3" id="KW-1185">Reference proteome</keyword>
<feature type="domain" description="DUF58" evidence="1">
    <location>
        <begin position="40"/>
        <end position="255"/>
    </location>
</feature>
<dbReference type="PANTHER" id="PTHR33608">
    <property type="entry name" value="BLL2464 PROTEIN"/>
    <property type="match status" value="1"/>
</dbReference>